<accession>A0A150GNE2</accession>
<dbReference type="EMBL" id="LSYV01000014">
    <property type="protein sequence ID" value="KXZ51339.1"/>
    <property type="molecule type" value="Genomic_DNA"/>
</dbReference>
<dbReference type="PANTHER" id="PTHR24351">
    <property type="entry name" value="RIBOSOMAL PROTEIN S6 KINASE"/>
    <property type="match status" value="1"/>
</dbReference>
<dbReference type="GO" id="GO:0004674">
    <property type="term" value="F:protein serine/threonine kinase activity"/>
    <property type="evidence" value="ECO:0007669"/>
    <property type="project" value="UniProtKB-KW"/>
</dbReference>
<dbReference type="SMART" id="SM00220">
    <property type="entry name" value="S_TKc"/>
    <property type="match status" value="1"/>
</dbReference>
<dbReference type="Proteomes" id="UP000075714">
    <property type="component" value="Unassembled WGS sequence"/>
</dbReference>
<evidence type="ECO:0000259" key="6">
    <source>
        <dbReference type="PROSITE" id="PS50011"/>
    </source>
</evidence>
<keyword evidence="2" id="KW-0808">Transferase</keyword>
<gene>
    <name evidence="7" type="ORF">GPECTOR_13g827</name>
</gene>
<protein>
    <recommendedName>
        <fullName evidence="6">Protein kinase domain-containing protein</fullName>
    </recommendedName>
</protein>
<keyword evidence="5" id="KW-0067">ATP-binding</keyword>
<dbReference type="STRING" id="33097.A0A150GNE2"/>
<dbReference type="Pfam" id="PF00069">
    <property type="entry name" value="Pkinase"/>
    <property type="match status" value="1"/>
</dbReference>
<dbReference type="OrthoDB" id="248923at2759"/>
<evidence type="ECO:0000256" key="3">
    <source>
        <dbReference type="ARBA" id="ARBA00022741"/>
    </source>
</evidence>
<sequence length="314" mass="33639">MKKLRPGQQLPARKVSPFLEEYKYICIVRMPPQVRPLGRGGVGEVHLLELDLPCGERLHIAHKAIVCRKYDAARHAREVAAMELAAAACPFVLRLYGASHPGKPPYGLYTEFAPLGSLHDLIQARRAAAGPGARRPTAPPLFSDGEVRWLAARVLTALRHVHALGMVHRDVSPHNIYRTASGAPLLADFDAAEMVDDKGLVYPRGRGGGLVGRLATAAPEVRAAAYGGGGPYGKKADMWGLGAVLLEMVSEQSVADGPELAGCSAALRGLLLEGLLVPQGRRLDAEAAMAHPFFDGVDWHNLEFEEAPPGLRGA</sequence>
<dbReference type="AlphaFoldDB" id="A0A150GNE2"/>
<evidence type="ECO:0000256" key="4">
    <source>
        <dbReference type="ARBA" id="ARBA00022777"/>
    </source>
</evidence>
<dbReference type="PROSITE" id="PS50011">
    <property type="entry name" value="PROTEIN_KINASE_DOM"/>
    <property type="match status" value="1"/>
</dbReference>
<proteinExistence type="predicted"/>
<evidence type="ECO:0000256" key="2">
    <source>
        <dbReference type="ARBA" id="ARBA00022679"/>
    </source>
</evidence>
<name>A0A150GNE2_GONPE</name>
<dbReference type="InterPro" id="IPR000719">
    <property type="entry name" value="Prot_kinase_dom"/>
</dbReference>
<dbReference type="GO" id="GO:0005524">
    <property type="term" value="F:ATP binding"/>
    <property type="evidence" value="ECO:0007669"/>
    <property type="project" value="UniProtKB-KW"/>
</dbReference>
<feature type="domain" description="Protein kinase" evidence="6">
    <location>
        <begin position="31"/>
        <end position="294"/>
    </location>
</feature>
<comment type="caution">
    <text evidence="7">The sequence shown here is derived from an EMBL/GenBank/DDBJ whole genome shotgun (WGS) entry which is preliminary data.</text>
</comment>
<keyword evidence="8" id="KW-1185">Reference proteome</keyword>
<evidence type="ECO:0000256" key="1">
    <source>
        <dbReference type="ARBA" id="ARBA00022527"/>
    </source>
</evidence>
<keyword evidence="1" id="KW-0723">Serine/threonine-protein kinase</keyword>
<dbReference type="Gene3D" id="1.10.510.10">
    <property type="entry name" value="Transferase(Phosphotransferase) domain 1"/>
    <property type="match status" value="1"/>
</dbReference>
<evidence type="ECO:0000313" key="7">
    <source>
        <dbReference type="EMBL" id="KXZ51339.1"/>
    </source>
</evidence>
<dbReference type="SUPFAM" id="SSF56112">
    <property type="entry name" value="Protein kinase-like (PK-like)"/>
    <property type="match status" value="1"/>
</dbReference>
<keyword evidence="3" id="KW-0547">Nucleotide-binding</keyword>
<dbReference type="InterPro" id="IPR011009">
    <property type="entry name" value="Kinase-like_dom_sf"/>
</dbReference>
<reference evidence="8" key="1">
    <citation type="journal article" date="2016" name="Nat. Commun.">
        <title>The Gonium pectorale genome demonstrates co-option of cell cycle regulation during the evolution of multicellularity.</title>
        <authorList>
            <person name="Hanschen E.R."/>
            <person name="Marriage T.N."/>
            <person name="Ferris P.J."/>
            <person name="Hamaji T."/>
            <person name="Toyoda A."/>
            <person name="Fujiyama A."/>
            <person name="Neme R."/>
            <person name="Noguchi H."/>
            <person name="Minakuchi Y."/>
            <person name="Suzuki M."/>
            <person name="Kawai-Toyooka H."/>
            <person name="Smith D.R."/>
            <person name="Sparks H."/>
            <person name="Anderson J."/>
            <person name="Bakaric R."/>
            <person name="Luria V."/>
            <person name="Karger A."/>
            <person name="Kirschner M.W."/>
            <person name="Durand P.M."/>
            <person name="Michod R.E."/>
            <person name="Nozaki H."/>
            <person name="Olson B.J."/>
        </authorList>
    </citation>
    <scope>NUCLEOTIDE SEQUENCE [LARGE SCALE GENOMIC DNA]</scope>
    <source>
        <strain evidence="8">NIES-2863</strain>
    </source>
</reference>
<keyword evidence="4" id="KW-0418">Kinase</keyword>
<evidence type="ECO:0000256" key="5">
    <source>
        <dbReference type="ARBA" id="ARBA00022840"/>
    </source>
</evidence>
<organism evidence="7 8">
    <name type="scientific">Gonium pectorale</name>
    <name type="common">Green alga</name>
    <dbReference type="NCBI Taxonomy" id="33097"/>
    <lineage>
        <taxon>Eukaryota</taxon>
        <taxon>Viridiplantae</taxon>
        <taxon>Chlorophyta</taxon>
        <taxon>core chlorophytes</taxon>
        <taxon>Chlorophyceae</taxon>
        <taxon>CS clade</taxon>
        <taxon>Chlamydomonadales</taxon>
        <taxon>Volvocaceae</taxon>
        <taxon>Gonium</taxon>
    </lineage>
</organism>
<evidence type="ECO:0000313" key="8">
    <source>
        <dbReference type="Proteomes" id="UP000075714"/>
    </source>
</evidence>